<keyword evidence="2" id="KW-0732">Signal</keyword>
<gene>
    <name evidence="4" type="ORF">HDF15_001118</name>
</gene>
<evidence type="ECO:0000256" key="1">
    <source>
        <dbReference type="ARBA" id="ARBA00009477"/>
    </source>
</evidence>
<dbReference type="Pfam" id="PF25917">
    <property type="entry name" value="BSH_RND"/>
    <property type="match status" value="1"/>
</dbReference>
<feature type="chain" id="PRO_5031228056" evidence="2">
    <location>
        <begin position="26"/>
        <end position="369"/>
    </location>
</feature>
<comment type="caution">
    <text evidence="4">The sequence shown here is derived from an EMBL/GenBank/DDBJ whole genome shotgun (WGS) entry which is preliminary data.</text>
</comment>
<evidence type="ECO:0000256" key="2">
    <source>
        <dbReference type="SAM" id="SignalP"/>
    </source>
</evidence>
<dbReference type="GO" id="GO:1990281">
    <property type="term" value="C:efflux pump complex"/>
    <property type="evidence" value="ECO:0007669"/>
    <property type="project" value="TreeGrafter"/>
</dbReference>
<dbReference type="Gene3D" id="1.10.287.470">
    <property type="entry name" value="Helix hairpin bin"/>
    <property type="match status" value="1"/>
</dbReference>
<feature type="signal peptide" evidence="2">
    <location>
        <begin position="1"/>
        <end position="25"/>
    </location>
</feature>
<organism evidence="4 5">
    <name type="scientific">Granulicella mallensis</name>
    <dbReference type="NCBI Taxonomy" id="940614"/>
    <lineage>
        <taxon>Bacteria</taxon>
        <taxon>Pseudomonadati</taxon>
        <taxon>Acidobacteriota</taxon>
        <taxon>Terriglobia</taxon>
        <taxon>Terriglobales</taxon>
        <taxon>Acidobacteriaceae</taxon>
        <taxon>Granulicella</taxon>
    </lineage>
</organism>
<dbReference type="Gene3D" id="2.40.420.20">
    <property type="match status" value="1"/>
</dbReference>
<feature type="domain" description="Multidrug resistance protein MdtA-like barrel-sandwich hybrid" evidence="3">
    <location>
        <begin position="70"/>
        <end position="201"/>
    </location>
</feature>
<evidence type="ECO:0000313" key="5">
    <source>
        <dbReference type="Proteomes" id="UP000584867"/>
    </source>
</evidence>
<evidence type="ECO:0000259" key="3">
    <source>
        <dbReference type="Pfam" id="PF25917"/>
    </source>
</evidence>
<dbReference type="NCBIfam" id="TIGR01730">
    <property type="entry name" value="RND_mfp"/>
    <property type="match status" value="1"/>
</dbReference>
<name>A0A7W7ZMP3_9BACT</name>
<dbReference type="AlphaFoldDB" id="A0A7W7ZMP3"/>
<evidence type="ECO:0000313" key="4">
    <source>
        <dbReference type="EMBL" id="MBB5062781.1"/>
    </source>
</evidence>
<comment type="similarity">
    <text evidence="1">Belongs to the membrane fusion protein (MFP) (TC 8.A.1) family.</text>
</comment>
<dbReference type="PROSITE" id="PS51257">
    <property type="entry name" value="PROKAR_LIPOPROTEIN"/>
    <property type="match status" value="1"/>
</dbReference>
<dbReference type="Gene3D" id="2.40.50.100">
    <property type="match status" value="1"/>
</dbReference>
<dbReference type="PANTHER" id="PTHR30469:SF39">
    <property type="entry name" value="SLL0180 PROTEIN"/>
    <property type="match status" value="1"/>
</dbReference>
<protein>
    <submittedName>
        <fullName evidence="4">RND family efflux transporter MFP subunit</fullName>
    </submittedName>
</protein>
<dbReference type="Gene3D" id="2.40.30.170">
    <property type="match status" value="1"/>
</dbReference>
<reference evidence="4 5" key="1">
    <citation type="submission" date="2020-08" db="EMBL/GenBank/DDBJ databases">
        <title>Genomic Encyclopedia of Type Strains, Phase IV (KMG-V): Genome sequencing to study the core and pangenomes of soil and plant-associated prokaryotes.</title>
        <authorList>
            <person name="Whitman W."/>
        </authorList>
    </citation>
    <scope>NUCLEOTIDE SEQUENCE [LARGE SCALE GENOMIC DNA]</scope>
    <source>
        <strain evidence="4 5">X5P3</strain>
    </source>
</reference>
<dbReference type="Proteomes" id="UP000584867">
    <property type="component" value="Unassembled WGS sequence"/>
</dbReference>
<dbReference type="RefSeq" id="WP_184253474.1">
    <property type="nucleotide sequence ID" value="NZ_JACHIO010000004.1"/>
</dbReference>
<dbReference type="InterPro" id="IPR058625">
    <property type="entry name" value="MdtA-like_BSH"/>
</dbReference>
<dbReference type="SUPFAM" id="SSF111369">
    <property type="entry name" value="HlyD-like secretion proteins"/>
    <property type="match status" value="1"/>
</dbReference>
<dbReference type="InterPro" id="IPR006143">
    <property type="entry name" value="RND_pump_MFP"/>
</dbReference>
<accession>A0A7W7ZMP3</accession>
<proteinExistence type="inferred from homology"/>
<dbReference type="PANTHER" id="PTHR30469">
    <property type="entry name" value="MULTIDRUG RESISTANCE PROTEIN MDTA"/>
    <property type="match status" value="1"/>
</dbReference>
<dbReference type="GO" id="GO:0015562">
    <property type="term" value="F:efflux transmembrane transporter activity"/>
    <property type="evidence" value="ECO:0007669"/>
    <property type="project" value="TreeGrafter"/>
</dbReference>
<sequence>MKRSPFRRTVSVQLLFASSLVIALAGCKQAPPPQAAGGPQAMPVQVAAVSMSPVPAGDTYVSTIKSRHSATMQPQIDGNITRILVKSGDSVKTGQLLMTIDPLKQQATVEQQRGTEFQKKAVVDYNKIEENRQKQLFEAGVISRDAYDQAVQALGNSTGDYNSAVQGTLTQQQQLAYYQIRAPFAGIIGDIPVHQGDYVSPTTLLTTVDENAGLEAYIYIPTERAAQVKLGLPVDLQDNSGNSISKSTISFLSPQVDNGTQTILAKAEIPAATGAKRLRTQQLVRAHITWSSNPTPVVPVLAVTRIGGQTFVYVATPGTNGYTAHLVAVTLGDTLGNNYPVLTGLHTGDKVILSGLQFLQEGMPVKPLG</sequence>
<dbReference type="EMBL" id="JACHIO010000004">
    <property type="protein sequence ID" value="MBB5062781.1"/>
    <property type="molecule type" value="Genomic_DNA"/>
</dbReference>